<evidence type="ECO:0000313" key="1">
    <source>
        <dbReference type="EMBL" id="EPB82319.1"/>
    </source>
</evidence>
<dbReference type="OrthoDB" id="2284791at2759"/>
<dbReference type="AlphaFoldDB" id="S2IYH6"/>
<name>S2IYH6_MUCC1</name>
<dbReference type="VEuPathDB" id="FungiDB:HMPREF1544_10959"/>
<gene>
    <name evidence="1" type="ORF">HMPREF1544_10959</name>
</gene>
<dbReference type="eggNOG" id="ENOG502TAGG">
    <property type="taxonomic scope" value="Eukaryota"/>
</dbReference>
<dbReference type="InParanoid" id="S2IYH6"/>
<dbReference type="Proteomes" id="UP000014254">
    <property type="component" value="Unassembled WGS sequence"/>
</dbReference>
<accession>S2IYH6</accession>
<proteinExistence type="predicted"/>
<protein>
    <submittedName>
        <fullName evidence="1">Uncharacterized protein</fullName>
    </submittedName>
</protein>
<dbReference type="OMA" id="EEYLPMR"/>
<evidence type="ECO:0000313" key="2">
    <source>
        <dbReference type="Proteomes" id="UP000014254"/>
    </source>
</evidence>
<dbReference type="EMBL" id="KE124120">
    <property type="protein sequence ID" value="EPB82319.1"/>
    <property type="molecule type" value="Genomic_DNA"/>
</dbReference>
<reference evidence="2" key="1">
    <citation type="submission" date="2013-05" db="EMBL/GenBank/DDBJ databases">
        <title>The Genome sequence of Mucor circinelloides f. circinelloides 1006PhL.</title>
        <authorList>
            <consortium name="The Broad Institute Genomics Platform"/>
            <person name="Cuomo C."/>
            <person name="Earl A."/>
            <person name="Findley K."/>
            <person name="Lee S.C."/>
            <person name="Walker B."/>
            <person name="Young S."/>
            <person name="Zeng Q."/>
            <person name="Gargeya S."/>
            <person name="Fitzgerald M."/>
            <person name="Haas B."/>
            <person name="Abouelleil A."/>
            <person name="Allen A.W."/>
            <person name="Alvarado L."/>
            <person name="Arachchi H.M."/>
            <person name="Berlin A.M."/>
            <person name="Chapman S.B."/>
            <person name="Gainer-Dewar J."/>
            <person name="Goldberg J."/>
            <person name="Griggs A."/>
            <person name="Gujja S."/>
            <person name="Hansen M."/>
            <person name="Howarth C."/>
            <person name="Imamovic A."/>
            <person name="Ireland A."/>
            <person name="Larimer J."/>
            <person name="McCowan C."/>
            <person name="Murphy C."/>
            <person name="Pearson M."/>
            <person name="Poon T.W."/>
            <person name="Priest M."/>
            <person name="Roberts A."/>
            <person name="Saif S."/>
            <person name="Shea T."/>
            <person name="Sisk P."/>
            <person name="Sykes S."/>
            <person name="Wortman J."/>
            <person name="Nusbaum C."/>
            <person name="Birren B."/>
        </authorList>
    </citation>
    <scope>NUCLEOTIDE SEQUENCE [LARGE SCALE GENOMIC DNA]</scope>
    <source>
        <strain evidence="2">1006PhL</strain>
    </source>
</reference>
<sequence length="343" mass="38705">MSKVTLSSLPDHLKTKLDYIPKTSQLDPDTLGYIERILDFHSDVDGILEYIMVIKAALIRGHKRNTQQYTNLTIIEQMVNNLCLWSEKRDESEATFYRRFASILDTLLADTGVILADGETSLQSSKVAIAMNKAIFHTSDMSQAYGRKIDMILKCSSNVKVDISSNEWKRAMISKSIKLHQQSKNLRLNTYNLFSLNTKFGMKFTVAMDFVGNSGYLYLLRLVDNGPGLDDYIAVAHLVTVLVIPTTIESLGTVKDTLRGLLTLKDHLVSIAWKVRSELHKLEHASVLEDICPTPSTGSSHPKPPFIFFTPKSNRVQKRKLLELDDYDETTVNSFTDRLQALA</sequence>
<organism evidence="1 2">
    <name type="scientific">Mucor circinelloides f. circinelloides (strain 1006PhL)</name>
    <name type="common">Mucormycosis agent</name>
    <name type="synonym">Calyptromyces circinelloides</name>
    <dbReference type="NCBI Taxonomy" id="1220926"/>
    <lineage>
        <taxon>Eukaryota</taxon>
        <taxon>Fungi</taxon>
        <taxon>Fungi incertae sedis</taxon>
        <taxon>Mucoromycota</taxon>
        <taxon>Mucoromycotina</taxon>
        <taxon>Mucoromycetes</taxon>
        <taxon>Mucorales</taxon>
        <taxon>Mucorineae</taxon>
        <taxon>Mucoraceae</taxon>
        <taxon>Mucor</taxon>
    </lineage>
</organism>
<keyword evidence="2" id="KW-1185">Reference proteome</keyword>